<dbReference type="STRING" id="5539.A0A3E2H944"/>
<protein>
    <recommendedName>
        <fullName evidence="8">Major facilitator superfamily (MFS) profile domain-containing protein</fullName>
    </recommendedName>
</protein>
<dbReference type="InterPro" id="IPR011701">
    <property type="entry name" value="MFS"/>
</dbReference>
<feature type="transmembrane region" description="Helical" evidence="7">
    <location>
        <begin position="388"/>
        <end position="407"/>
    </location>
</feature>
<comment type="caution">
    <text evidence="9">The sequence shown here is derived from an EMBL/GenBank/DDBJ whole genome shotgun (WGS) entry which is preliminary data.</text>
</comment>
<comment type="subcellular location">
    <subcellularLocation>
        <location evidence="1">Membrane</location>
        <topology evidence="1">Multi-pass membrane protein</topology>
    </subcellularLocation>
</comment>
<dbReference type="InterPro" id="IPR036259">
    <property type="entry name" value="MFS_trans_sf"/>
</dbReference>
<dbReference type="Pfam" id="PF07690">
    <property type="entry name" value="MFS_1"/>
    <property type="match status" value="1"/>
</dbReference>
<dbReference type="InterPro" id="IPR020846">
    <property type="entry name" value="MFS_dom"/>
</dbReference>
<dbReference type="EMBL" id="NCSJ02000113">
    <property type="protein sequence ID" value="RFU29929.1"/>
    <property type="molecule type" value="Genomic_DNA"/>
</dbReference>
<feature type="non-terminal residue" evidence="9">
    <location>
        <position position="1"/>
    </location>
</feature>
<evidence type="ECO:0000256" key="2">
    <source>
        <dbReference type="ARBA" id="ARBA00022448"/>
    </source>
</evidence>
<feature type="transmembrane region" description="Helical" evidence="7">
    <location>
        <begin position="213"/>
        <end position="232"/>
    </location>
</feature>
<feature type="transmembrane region" description="Helical" evidence="7">
    <location>
        <begin position="413"/>
        <end position="442"/>
    </location>
</feature>
<evidence type="ECO:0000256" key="4">
    <source>
        <dbReference type="ARBA" id="ARBA00022989"/>
    </source>
</evidence>
<proteinExistence type="predicted"/>
<accession>A0A3E2H944</accession>
<evidence type="ECO:0000256" key="6">
    <source>
        <dbReference type="SAM" id="MobiDB-lite"/>
    </source>
</evidence>
<dbReference type="GO" id="GO:0022857">
    <property type="term" value="F:transmembrane transporter activity"/>
    <property type="evidence" value="ECO:0007669"/>
    <property type="project" value="InterPro"/>
</dbReference>
<reference evidence="9 10" key="1">
    <citation type="submission" date="2018-05" db="EMBL/GenBank/DDBJ databases">
        <title>Draft genome sequence of Scytalidium lignicola DSM 105466, a ubiquitous saprotrophic fungus.</title>
        <authorList>
            <person name="Buettner E."/>
            <person name="Gebauer A.M."/>
            <person name="Hofrichter M."/>
            <person name="Liers C."/>
            <person name="Kellner H."/>
        </authorList>
    </citation>
    <scope>NUCLEOTIDE SEQUENCE [LARGE SCALE GENOMIC DNA]</scope>
    <source>
        <strain evidence="9 10">DSM 105466</strain>
    </source>
</reference>
<feature type="transmembrane region" description="Helical" evidence="7">
    <location>
        <begin position="149"/>
        <end position="170"/>
    </location>
</feature>
<feature type="transmembrane region" description="Helical" evidence="7">
    <location>
        <begin position="478"/>
        <end position="499"/>
    </location>
</feature>
<feature type="compositionally biased region" description="Low complexity" evidence="6">
    <location>
        <begin position="12"/>
        <end position="25"/>
    </location>
</feature>
<dbReference type="OrthoDB" id="2441642at2759"/>
<evidence type="ECO:0000259" key="8">
    <source>
        <dbReference type="PROSITE" id="PS50850"/>
    </source>
</evidence>
<keyword evidence="4 7" id="KW-1133">Transmembrane helix</keyword>
<feature type="transmembrane region" description="Helical" evidence="7">
    <location>
        <begin position="182"/>
        <end position="207"/>
    </location>
</feature>
<keyword evidence="3 7" id="KW-0812">Transmembrane</keyword>
<dbReference type="PANTHER" id="PTHR23502:SF51">
    <property type="entry name" value="QUINIDINE RESISTANCE PROTEIN 1-RELATED"/>
    <property type="match status" value="1"/>
</dbReference>
<feature type="non-terminal residue" evidence="9">
    <location>
        <position position="540"/>
    </location>
</feature>
<feature type="transmembrane region" description="Helical" evidence="7">
    <location>
        <begin position="454"/>
        <end position="472"/>
    </location>
</feature>
<keyword evidence="5 7" id="KW-0472">Membrane</keyword>
<dbReference type="Proteomes" id="UP000258309">
    <property type="component" value="Unassembled WGS sequence"/>
</dbReference>
<dbReference type="GO" id="GO:0005886">
    <property type="term" value="C:plasma membrane"/>
    <property type="evidence" value="ECO:0007669"/>
    <property type="project" value="TreeGrafter"/>
</dbReference>
<dbReference type="Gene3D" id="1.20.1720.10">
    <property type="entry name" value="Multidrug resistance protein D"/>
    <property type="match status" value="1"/>
</dbReference>
<organism evidence="9 10">
    <name type="scientific">Scytalidium lignicola</name>
    <name type="common">Hyphomycete</name>
    <dbReference type="NCBI Taxonomy" id="5539"/>
    <lineage>
        <taxon>Eukaryota</taxon>
        <taxon>Fungi</taxon>
        <taxon>Dikarya</taxon>
        <taxon>Ascomycota</taxon>
        <taxon>Pezizomycotina</taxon>
        <taxon>Leotiomycetes</taxon>
        <taxon>Leotiomycetes incertae sedis</taxon>
        <taxon>Scytalidium</taxon>
    </lineage>
</organism>
<dbReference type="FunFam" id="1.20.1720.10:FF:000009">
    <property type="entry name" value="MFS multidrug transporter"/>
    <property type="match status" value="1"/>
</dbReference>
<feature type="transmembrane region" description="Helical" evidence="7">
    <location>
        <begin position="124"/>
        <end position="143"/>
    </location>
</feature>
<dbReference type="PROSITE" id="PS50850">
    <property type="entry name" value="MFS"/>
    <property type="match status" value="1"/>
</dbReference>
<feature type="transmembrane region" description="Helical" evidence="7">
    <location>
        <begin position="89"/>
        <end position="112"/>
    </location>
</feature>
<feature type="domain" description="Major facilitator superfamily (MFS) profile" evidence="8">
    <location>
        <begin position="58"/>
        <end position="503"/>
    </location>
</feature>
<dbReference type="SUPFAM" id="SSF103473">
    <property type="entry name" value="MFS general substrate transporter"/>
    <property type="match status" value="1"/>
</dbReference>
<dbReference type="Gene3D" id="1.20.1250.20">
    <property type="entry name" value="MFS general substrate transporter like domains"/>
    <property type="match status" value="1"/>
</dbReference>
<sequence>MSEKALELGYVASTQPPAASPPTSSDKAEYEPENLLTATPTPVPPPYTVFTHREKIILVTIASLAAFFSPVTANIYYPAINQLSVDLHVSTSLINLTITTYLIFQGLAPTFVGAIADSTGRRPAYIVCFTLYLAANIGLALQNQYGTLMVLRCLQSSGSSGTVALVNAVVADISTSNQRGKYLGFANVGALLGPTLGPIIGGILNQFLGWRSIFWFLVILSGVVFVIVLVLLPETCREVVGNGSIPPPVWDMSLLGYLKLRKQRKNGTLSSELPKRKMKSPNLLASVQILFTKAGGLALFYCAIIFAGFYTIAAGLPLALQKTYNYNSLQVGLCYIPFGFGGMISAVTAGKAVDWNFQRHARRLNIKITKGRQSDLTQFPIELARIQVAWPLAILSICALVIYGWVIEKTKSLAGTLILLFVLGCSTLGPTLCFSTLVVDLFPERPGSATAANNLLRCWFGAGFVAAVGPLVDVIGFGWFYTLIAGIWALGTPIMWILCKFGPRWREEKRVKMKIEMQRKAERVERDIENADLGDGAGEE</sequence>
<keyword evidence="10" id="KW-1185">Reference proteome</keyword>
<keyword evidence="2" id="KW-0813">Transport</keyword>
<evidence type="ECO:0000256" key="7">
    <source>
        <dbReference type="SAM" id="Phobius"/>
    </source>
</evidence>
<name>A0A3E2H944_SCYLI</name>
<gene>
    <name evidence="9" type="ORF">B7463_g6405</name>
</gene>
<evidence type="ECO:0000256" key="3">
    <source>
        <dbReference type="ARBA" id="ARBA00022692"/>
    </source>
</evidence>
<evidence type="ECO:0000256" key="1">
    <source>
        <dbReference type="ARBA" id="ARBA00004141"/>
    </source>
</evidence>
<feature type="transmembrane region" description="Helical" evidence="7">
    <location>
        <begin position="56"/>
        <end position="77"/>
    </location>
</feature>
<feature type="transmembrane region" description="Helical" evidence="7">
    <location>
        <begin position="283"/>
        <end position="309"/>
    </location>
</feature>
<dbReference type="PANTHER" id="PTHR23502">
    <property type="entry name" value="MAJOR FACILITATOR SUPERFAMILY"/>
    <property type="match status" value="1"/>
</dbReference>
<evidence type="ECO:0000313" key="9">
    <source>
        <dbReference type="EMBL" id="RFU29929.1"/>
    </source>
</evidence>
<evidence type="ECO:0000313" key="10">
    <source>
        <dbReference type="Proteomes" id="UP000258309"/>
    </source>
</evidence>
<feature type="region of interest" description="Disordered" evidence="6">
    <location>
        <begin position="1"/>
        <end position="30"/>
    </location>
</feature>
<evidence type="ECO:0000256" key="5">
    <source>
        <dbReference type="ARBA" id="ARBA00023136"/>
    </source>
</evidence>
<dbReference type="AlphaFoldDB" id="A0A3E2H944"/>
<dbReference type="OMA" id="ASTWVIS"/>
<feature type="transmembrane region" description="Helical" evidence="7">
    <location>
        <begin position="329"/>
        <end position="353"/>
    </location>
</feature>